<evidence type="ECO:0000313" key="2">
    <source>
        <dbReference type="Proteomes" id="UP000314294"/>
    </source>
</evidence>
<dbReference type="EMBL" id="SRLO01000024">
    <property type="protein sequence ID" value="TNN84759.1"/>
    <property type="molecule type" value="Genomic_DNA"/>
</dbReference>
<protein>
    <submittedName>
        <fullName evidence="1">Uncharacterized protein</fullName>
    </submittedName>
</protein>
<dbReference type="Proteomes" id="UP000314294">
    <property type="component" value="Unassembled WGS sequence"/>
</dbReference>
<name>A0A4Z2J3F4_9TELE</name>
<comment type="caution">
    <text evidence="1">The sequence shown here is derived from an EMBL/GenBank/DDBJ whole genome shotgun (WGS) entry which is preliminary data.</text>
</comment>
<gene>
    <name evidence="1" type="ORF">EYF80_004804</name>
</gene>
<reference evidence="1 2" key="1">
    <citation type="submission" date="2019-03" db="EMBL/GenBank/DDBJ databases">
        <title>First draft genome of Liparis tanakae, snailfish: a comprehensive survey of snailfish specific genes.</title>
        <authorList>
            <person name="Kim W."/>
            <person name="Song I."/>
            <person name="Jeong J.-H."/>
            <person name="Kim D."/>
            <person name="Kim S."/>
            <person name="Ryu S."/>
            <person name="Song J.Y."/>
            <person name="Lee S.K."/>
        </authorList>
    </citation>
    <scope>NUCLEOTIDE SEQUENCE [LARGE SCALE GENOMIC DNA]</scope>
    <source>
        <tissue evidence="1">Muscle</tissue>
    </source>
</reference>
<dbReference type="AlphaFoldDB" id="A0A4Z2J3F4"/>
<sequence>MAAGFSSLLLVFRPRTKSKQLLCDPEHKGGSRVPGDKRCFAQSPVCGHWSFVYLPLVKPLPRLLRRGSCTTKEENSRKPLNQALLRTRWSCDGVEVKRKMKVFIIMWLFRASFSSVYCNRFGFDGYFEGTETRSGAPWSLRYVDSQAGPESGGGGGGFLFCQTPVDMPVRANRNIYGFFLLTAVISDT</sequence>
<accession>A0A4Z2J3F4</accession>
<organism evidence="1 2">
    <name type="scientific">Liparis tanakae</name>
    <name type="common">Tanaka's snailfish</name>
    <dbReference type="NCBI Taxonomy" id="230148"/>
    <lineage>
        <taxon>Eukaryota</taxon>
        <taxon>Metazoa</taxon>
        <taxon>Chordata</taxon>
        <taxon>Craniata</taxon>
        <taxon>Vertebrata</taxon>
        <taxon>Euteleostomi</taxon>
        <taxon>Actinopterygii</taxon>
        <taxon>Neopterygii</taxon>
        <taxon>Teleostei</taxon>
        <taxon>Neoteleostei</taxon>
        <taxon>Acanthomorphata</taxon>
        <taxon>Eupercaria</taxon>
        <taxon>Perciformes</taxon>
        <taxon>Cottioidei</taxon>
        <taxon>Cottales</taxon>
        <taxon>Liparidae</taxon>
        <taxon>Liparis</taxon>
    </lineage>
</organism>
<evidence type="ECO:0000313" key="1">
    <source>
        <dbReference type="EMBL" id="TNN84759.1"/>
    </source>
</evidence>
<keyword evidence="2" id="KW-1185">Reference proteome</keyword>
<proteinExistence type="predicted"/>